<dbReference type="EMBL" id="PGTO01000018">
    <property type="protein sequence ID" value="RAU20679.1"/>
    <property type="molecule type" value="Genomic_DNA"/>
</dbReference>
<dbReference type="OrthoDB" id="8478759at2"/>
<keyword evidence="1 4" id="KW-0808">Transferase</keyword>
<dbReference type="InterPro" id="IPR013024">
    <property type="entry name" value="GGCT-like"/>
</dbReference>
<dbReference type="Pfam" id="PF06094">
    <property type="entry name" value="GGACT"/>
    <property type="match status" value="1"/>
</dbReference>
<dbReference type="Gene3D" id="3.10.490.10">
    <property type="entry name" value="Gamma-glutamyl cyclotransferase-like"/>
    <property type="match status" value="1"/>
</dbReference>
<evidence type="ECO:0000256" key="1">
    <source>
        <dbReference type="ARBA" id="ARBA00022679"/>
    </source>
</evidence>
<gene>
    <name evidence="4" type="ORF">CU669_17205</name>
</gene>
<dbReference type="SUPFAM" id="SSF110857">
    <property type="entry name" value="Gamma-glutamyl cyclotransferase-like"/>
    <property type="match status" value="1"/>
</dbReference>
<name>A0A364NUB0_9PROT</name>
<accession>A0A364NUB0</accession>
<organism evidence="4 5">
    <name type="scientific">Paramagnetospirillum kuznetsovii</name>
    <dbReference type="NCBI Taxonomy" id="2053833"/>
    <lineage>
        <taxon>Bacteria</taxon>
        <taxon>Pseudomonadati</taxon>
        <taxon>Pseudomonadota</taxon>
        <taxon>Alphaproteobacteria</taxon>
        <taxon>Rhodospirillales</taxon>
        <taxon>Magnetospirillaceae</taxon>
        <taxon>Paramagnetospirillum</taxon>
    </lineage>
</organism>
<proteinExistence type="predicted"/>
<dbReference type="InterPro" id="IPR009288">
    <property type="entry name" value="AIG2-like_dom"/>
</dbReference>
<dbReference type="PANTHER" id="PTHR31544:SF4">
    <property type="entry name" value="GAMMA-GLUTAMYLCYCLOTRANSFERASE-RELATED"/>
    <property type="match status" value="1"/>
</dbReference>
<dbReference type="RefSeq" id="WP_112146833.1">
    <property type="nucleotide sequence ID" value="NZ_PGTO01000018.1"/>
</dbReference>
<keyword evidence="5" id="KW-1185">Reference proteome</keyword>
<evidence type="ECO:0000313" key="4">
    <source>
        <dbReference type="EMBL" id="RAU20679.1"/>
    </source>
</evidence>
<evidence type="ECO:0000256" key="2">
    <source>
        <dbReference type="ARBA" id="ARBA00030602"/>
    </source>
</evidence>
<reference evidence="4 5" key="1">
    <citation type="submission" date="2017-11" db="EMBL/GenBank/DDBJ databases">
        <title>Draft genome sequence of magnetotactic bacterium Magnetospirillum kuznetsovii LBB-42.</title>
        <authorList>
            <person name="Grouzdev D.S."/>
            <person name="Rysina M.S."/>
            <person name="Baslerov R.V."/>
            <person name="Koziaeva V."/>
        </authorList>
    </citation>
    <scope>NUCLEOTIDE SEQUENCE [LARGE SCALE GENOMIC DNA]</scope>
    <source>
        <strain evidence="4 5">LBB-42</strain>
    </source>
</reference>
<dbReference type="PANTHER" id="PTHR31544">
    <property type="entry name" value="AIG2-LIKE PROTEIN D"/>
    <property type="match status" value="1"/>
</dbReference>
<feature type="domain" description="Gamma-glutamylcyclotransferase AIG2-like" evidence="3">
    <location>
        <begin position="10"/>
        <end position="122"/>
    </location>
</feature>
<protein>
    <recommendedName>
        <fullName evidence="2">Putative gamma-glutamylcyclotransferase</fullName>
    </recommendedName>
</protein>
<dbReference type="GO" id="GO:0016740">
    <property type="term" value="F:transferase activity"/>
    <property type="evidence" value="ECO:0007669"/>
    <property type="project" value="UniProtKB-KW"/>
</dbReference>
<evidence type="ECO:0000313" key="5">
    <source>
        <dbReference type="Proteomes" id="UP000251075"/>
    </source>
</evidence>
<dbReference type="AlphaFoldDB" id="A0A364NUB0"/>
<comment type="caution">
    <text evidence="4">The sequence shown here is derived from an EMBL/GenBank/DDBJ whole genome shotgun (WGS) entry which is preliminary data.</text>
</comment>
<dbReference type="InterPro" id="IPR036568">
    <property type="entry name" value="GGCT-like_sf"/>
</dbReference>
<sequence>MTDDIQTRSMFFFGTLMDVEMLSAVLGRTPAAAEREAAFLRGMRRVYVANRPYPMLIPQAGGRVEGLLVHGLGDRDIERLGYYEGWEYVPEPVTVRTLAGREVATEMFTASSGVLPDSRDWKLDLWQRKHKPEALPKAVAAMAKLGRF</sequence>
<evidence type="ECO:0000259" key="3">
    <source>
        <dbReference type="Pfam" id="PF06094"/>
    </source>
</evidence>
<dbReference type="InterPro" id="IPR045038">
    <property type="entry name" value="AIG2-like"/>
</dbReference>
<dbReference type="Proteomes" id="UP000251075">
    <property type="component" value="Unassembled WGS sequence"/>
</dbReference>
<dbReference type="CDD" id="cd06661">
    <property type="entry name" value="GGCT_like"/>
    <property type="match status" value="1"/>
</dbReference>